<gene>
    <name evidence="1" type="ORF">V1478_008689</name>
</gene>
<comment type="caution">
    <text evidence="1">The sequence shown here is derived from an EMBL/GenBank/DDBJ whole genome shotgun (WGS) entry which is preliminary data.</text>
</comment>
<organism evidence="1 2">
    <name type="scientific">Vespula squamosa</name>
    <name type="common">Southern yellow jacket</name>
    <name type="synonym">Wasp</name>
    <dbReference type="NCBI Taxonomy" id="30214"/>
    <lineage>
        <taxon>Eukaryota</taxon>
        <taxon>Metazoa</taxon>
        <taxon>Ecdysozoa</taxon>
        <taxon>Arthropoda</taxon>
        <taxon>Hexapoda</taxon>
        <taxon>Insecta</taxon>
        <taxon>Pterygota</taxon>
        <taxon>Neoptera</taxon>
        <taxon>Endopterygota</taxon>
        <taxon>Hymenoptera</taxon>
        <taxon>Apocrita</taxon>
        <taxon>Aculeata</taxon>
        <taxon>Vespoidea</taxon>
        <taxon>Vespidae</taxon>
        <taxon>Vespinae</taxon>
        <taxon>Vespula</taxon>
    </lineage>
</organism>
<reference evidence="1 2" key="1">
    <citation type="journal article" date="2024" name="Ann. Entomol. Soc. Am.">
        <title>Genomic analyses of the southern and eastern yellowjacket wasps (Hymenoptera: Vespidae) reveal evolutionary signatures of social life.</title>
        <authorList>
            <person name="Catto M.A."/>
            <person name="Caine P.B."/>
            <person name="Orr S.E."/>
            <person name="Hunt B.G."/>
            <person name="Goodisman M.A.D."/>
        </authorList>
    </citation>
    <scope>NUCLEOTIDE SEQUENCE [LARGE SCALE GENOMIC DNA]</scope>
    <source>
        <strain evidence="1">233</strain>
        <tissue evidence="1">Head and thorax</tissue>
    </source>
</reference>
<evidence type="ECO:0000313" key="2">
    <source>
        <dbReference type="Proteomes" id="UP001607302"/>
    </source>
</evidence>
<accession>A0ABD2AUX5</accession>
<proteinExistence type="predicted"/>
<dbReference type="AlphaFoldDB" id="A0ABD2AUX5"/>
<sequence length="121" mass="13746">MPRQRKALKAFARAKTTGSCYGITTAKRNRGKTGPLPLHHLHFLHRRGCEPQNWEQRCLVAFRASLPLLHPLGTHSWRTPAKDDLTFCGRPKARRTLPLLVWDSENSESSTSNDVHVDQLP</sequence>
<dbReference type="EMBL" id="JAUDFV010000139">
    <property type="protein sequence ID" value="KAL2724176.1"/>
    <property type="molecule type" value="Genomic_DNA"/>
</dbReference>
<keyword evidence="2" id="KW-1185">Reference proteome</keyword>
<protein>
    <submittedName>
        <fullName evidence="1">Uncharacterized protein</fullName>
    </submittedName>
</protein>
<evidence type="ECO:0000313" key="1">
    <source>
        <dbReference type="EMBL" id="KAL2724176.1"/>
    </source>
</evidence>
<name>A0ABD2AUX5_VESSQ</name>
<dbReference type="Proteomes" id="UP001607302">
    <property type="component" value="Unassembled WGS sequence"/>
</dbReference>